<accession>A0A5J4YH95</accession>
<protein>
    <recommendedName>
        <fullName evidence="1">uroporphyrinogen-III C-methyltransferase</fullName>
        <ecNumber evidence="1">2.1.1.107</ecNumber>
    </recommendedName>
</protein>
<dbReference type="OrthoDB" id="508204at2759"/>
<comment type="similarity">
    <text evidence="7">Belongs to the precorrin methyltransferase family.</text>
</comment>
<dbReference type="InterPro" id="IPR011992">
    <property type="entry name" value="EF-hand-dom_pair"/>
</dbReference>
<organism evidence="9 10">
    <name type="scientific">Porphyridium purpureum</name>
    <name type="common">Red alga</name>
    <name type="synonym">Porphyridium cruentum</name>
    <dbReference type="NCBI Taxonomy" id="35688"/>
    <lineage>
        <taxon>Eukaryota</taxon>
        <taxon>Rhodophyta</taxon>
        <taxon>Bangiophyceae</taxon>
        <taxon>Porphyridiales</taxon>
        <taxon>Porphyridiaceae</taxon>
        <taxon>Porphyridium</taxon>
    </lineage>
</organism>
<dbReference type="GO" id="GO:0004851">
    <property type="term" value="F:uroporphyrin-III C-methyltransferase activity"/>
    <property type="evidence" value="ECO:0007669"/>
    <property type="project" value="UniProtKB-EC"/>
</dbReference>
<evidence type="ECO:0000256" key="2">
    <source>
        <dbReference type="ARBA" id="ARBA00022603"/>
    </source>
</evidence>
<feature type="domain" description="EF-hand" evidence="8">
    <location>
        <begin position="67"/>
        <end position="102"/>
    </location>
</feature>
<gene>
    <name evidence="9" type="ORF">FVE85_9391</name>
</gene>
<dbReference type="InterPro" id="IPR014777">
    <property type="entry name" value="4pyrrole_Mease_sub1"/>
</dbReference>
<dbReference type="SUPFAM" id="SSF53790">
    <property type="entry name" value="Tetrapyrrole methylase"/>
    <property type="match status" value="1"/>
</dbReference>
<dbReference type="Gene3D" id="3.40.1010.10">
    <property type="entry name" value="Cobalt-precorrin-4 Transmethylase, Domain 1"/>
    <property type="match status" value="1"/>
</dbReference>
<dbReference type="SUPFAM" id="SSF47473">
    <property type="entry name" value="EF-hand"/>
    <property type="match status" value="1"/>
</dbReference>
<dbReference type="Pfam" id="PF13499">
    <property type="entry name" value="EF-hand_7"/>
    <property type="match status" value="1"/>
</dbReference>
<dbReference type="InterPro" id="IPR000878">
    <property type="entry name" value="4pyrrol_Mease"/>
</dbReference>
<dbReference type="GO" id="GO:0005509">
    <property type="term" value="F:calcium ion binding"/>
    <property type="evidence" value="ECO:0007669"/>
    <property type="project" value="InterPro"/>
</dbReference>
<keyword evidence="10" id="KW-1185">Reference proteome</keyword>
<dbReference type="PANTHER" id="PTHR45790:SF3">
    <property type="entry name" value="S-ADENOSYL-L-METHIONINE-DEPENDENT UROPORPHYRINOGEN III METHYLTRANSFERASE, CHLOROPLASTIC"/>
    <property type="match status" value="1"/>
</dbReference>
<dbReference type="Pfam" id="PF00590">
    <property type="entry name" value="TP_methylase"/>
    <property type="match status" value="1"/>
</dbReference>
<reference evidence="10" key="1">
    <citation type="journal article" date="2019" name="Nat. Commun.">
        <title>Expansion of phycobilisome linker gene families in mesophilic red algae.</title>
        <authorList>
            <person name="Lee J."/>
            <person name="Kim D."/>
            <person name="Bhattacharya D."/>
            <person name="Yoon H.S."/>
        </authorList>
    </citation>
    <scope>NUCLEOTIDE SEQUENCE [LARGE SCALE GENOMIC DNA]</scope>
    <source>
        <strain evidence="10">CCMP 1328</strain>
    </source>
</reference>
<evidence type="ECO:0000313" key="9">
    <source>
        <dbReference type="EMBL" id="KAA8490618.1"/>
    </source>
</evidence>
<dbReference type="Gene3D" id="3.30.950.10">
    <property type="entry name" value="Methyltransferase, Cobalt-precorrin-4 Transmethylase, Domain 2"/>
    <property type="match status" value="1"/>
</dbReference>
<sequence length="412" mass="43457">MDLLKGVVGGGGDGGGAAASQSGDAQAATAAQQVFRKFDKDSSGALDKKEVSAALAEVMAKLGMQEPSDSVVTTVVKFMDKDHDSKIDLKEFTSMLEPGPARSNNMFVATHAGIGASHSRHANALVAKRRGCLCMALSPVHIAVALRYVRRRAGLPGKVNGGAVHFVGSGCAEIDGISVRGASLLRSCDAVVYDDLVDVSVVNHYCPPEPFCQRIYAGKRGGNAPSTLPLQNHIDELLQELMRAGMQVVRLKAGDPLIFGRISDELAAAEKAGVSCSIVPGFSSIQVAAASIRLPLTKRDVGESVLILSGHKELSDSQVLSACNADLVALLMATKNIERIADRMMRGGLPARTAVIAIQWAGRSGQRVEQTTLLEVQQSSIPHMSPAVVFIGRAVDDWMTSAAALKVIRRAL</sequence>
<keyword evidence="5" id="KW-0106">Calcium</keyword>
<dbReference type="InterPro" id="IPR002048">
    <property type="entry name" value="EF_hand_dom"/>
</dbReference>
<evidence type="ECO:0000256" key="7">
    <source>
        <dbReference type="RuleBase" id="RU003960"/>
    </source>
</evidence>
<feature type="domain" description="EF-hand" evidence="8">
    <location>
        <begin position="26"/>
        <end position="61"/>
    </location>
</feature>
<dbReference type="InterPro" id="IPR003043">
    <property type="entry name" value="Uropor_MeTrfase_CS"/>
</dbReference>
<dbReference type="InterPro" id="IPR014776">
    <property type="entry name" value="4pyrrole_Mease_sub2"/>
</dbReference>
<keyword evidence="3 7" id="KW-0808">Transferase</keyword>
<dbReference type="PROSITE" id="PS50222">
    <property type="entry name" value="EF_HAND_2"/>
    <property type="match status" value="2"/>
</dbReference>
<name>A0A5J4YH95_PORPP</name>
<dbReference type="GO" id="GO:0032259">
    <property type="term" value="P:methylation"/>
    <property type="evidence" value="ECO:0007669"/>
    <property type="project" value="UniProtKB-KW"/>
</dbReference>
<comment type="caution">
    <text evidence="9">The sequence shown here is derived from an EMBL/GenBank/DDBJ whole genome shotgun (WGS) entry which is preliminary data.</text>
</comment>
<dbReference type="EC" id="2.1.1.107" evidence="1"/>
<evidence type="ECO:0000256" key="1">
    <source>
        <dbReference type="ARBA" id="ARBA00012162"/>
    </source>
</evidence>
<dbReference type="PROSITE" id="PS00018">
    <property type="entry name" value="EF_HAND_1"/>
    <property type="match status" value="1"/>
</dbReference>
<dbReference type="SMART" id="SM00054">
    <property type="entry name" value="EFh"/>
    <property type="match status" value="2"/>
</dbReference>
<dbReference type="Proteomes" id="UP000324585">
    <property type="component" value="Unassembled WGS sequence"/>
</dbReference>
<evidence type="ECO:0000256" key="6">
    <source>
        <dbReference type="ARBA" id="ARBA00023244"/>
    </source>
</evidence>
<evidence type="ECO:0000256" key="4">
    <source>
        <dbReference type="ARBA" id="ARBA00022691"/>
    </source>
</evidence>
<keyword evidence="2 7" id="KW-0489">Methyltransferase</keyword>
<dbReference type="Gene3D" id="1.10.238.10">
    <property type="entry name" value="EF-hand"/>
    <property type="match status" value="1"/>
</dbReference>
<keyword evidence="4" id="KW-0949">S-adenosyl-L-methionine</keyword>
<dbReference type="InterPro" id="IPR050161">
    <property type="entry name" value="Siro_Cobalamin_biosynth"/>
</dbReference>
<dbReference type="PROSITE" id="PS00840">
    <property type="entry name" value="SUMT_2"/>
    <property type="match status" value="1"/>
</dbReference>
<proteinExistence type="inferred from homology"/>
<dbReference type="InterPro" id="IPR018247">
    <property type="entry name" value="EF_Hand_1_Ca_BS"/>
</dbReference>
<dbReference type="AlphaFoldDB" id="A0A5J4YH95"/>
<keyword evidence="6" id="KW-0627">Porphyrin biosynthesis</keyword>
<evidence type="ECO:0000259" key="8">
    <source>
        <dbReference type="PROSITE" id="PS50222"/>
    </source>
</evidence>
<dbReference type="CDD" id="cd00051">
    <property type="entry name" value="EFh"/>
    <property type="match status" value="1"/>
</dbReference>
<evidence type="ECO:0000313" key="10">
    <source>
        <dbReference type="Proteomes" id="UP000324585"/>
    </source>
</evidence>
<dbReference type="GO" id="GO:0019354">
    <property type="term" value="P:siroheme biosynthetic process"/>
    <property type="evidence" value="ECO:0007669"/>
    <property type="project" value="TreeGrafter"/>
</dbReference>
<dbReference type="PANTHER" id="PTHR45790">
    <property type="entry name" value="SIROHEME SYNTHASE-RELATED"/>
    <property type="match status" value="1"/>
</dbReference>
<evidence type="ECO:0000256" key="5">
    <source>
        <dbReference type="ARBA" id="ARBA00022837"/>
    </source>
</evidence>
<evidence type="ECO:0000256" key="3">
    <source>
        <dbReference type="ARBA" id="ARBA00022679"/>
    </source>
</evidence>
<dbReference type="EMBL" id="VRMN01000021">
    <property type="protein sequence ID" value="KAA8490618.1"/>
    <property type="molecule type" value="Genomic_DNA"/>
</dbReference>
<dbReference type="InterPro" id="IPR035996">
    <property type="entry name" value="4pyrrol_Methylase_sf"/>
</dbReference>